<dbReference type="PROSITE" id="PS51476">
    <property type="entry name" value="PROTEASOME_BETA_2"/>
    <property type="match status" value="1"/>
</dbReference>
<dbReference type="Pfam" id="PF00227">
    <property type="entry name" value="Proteasome"/>
    <property type="match status" value="1"/>
</dbReference>
<reference evidence="9" key="1">
    <citation type="submission" date="2022-03" db="EMBL/GenBank/DDBJ databases">
        <title>Complete genome sequence of Caldinitratiruptor microaerophilus.</title>
        <authorList>
            <person name="Mukaiyama R."/>
            <person name="Nishiyama T."/>
            <person name="Ueda K."/>
        </authorList>
    </citation>
    <scope>NUCLEOTIDE SEQUENCE</scope>
    <source>
        <strain evidence="9">JCM 16183</strain>
    </source>
</reference>
<dbReference type="Proteomes" id="UP001163687">
    <property type="component" value="Chromosome"/>
</dbReference>
<dbReference type="NCBIfam" id="TIGR03692">
    <property type="entry name" value="ATP_dep_HslV"/>
    <property type="match status" value="1"/>
</dbReference>
<evidence type="ECO:0000256" key="8">
    <source>
        <dbReference type="HAMAP-Rule" id="MF_00248"/>
    </source>
</evidence>
<dbReference type="GO" id="GO:0046872">
    <property type="term" value="F:metal ion binding"/>
    <property type="evidence" value="ECO:0007669"/>
    <property type="project" value="UniProtKB-KW"/>
</dbReference>
<comment type="function">
    <text evidence="8">Protease subunit of a proteasome-like degradation complex believed to be a general protein degrading machinery.</text>
</comment>
<organism evidence="9 10">
    <name type="scientific">Caldinitratiruptor microaerophilus</name>
    <dbReference type="NCBI Taxonomy" id="671077"/>
    <lineage>
        <taxon>Bacteria</taxon>
        <taxon>Bacillati</taxon>
        <taxon>Bacillota</taxon>
        <taxon>Clostridia</taxon>
        <taxon>Eubacteriales</taxon>
        <taxon>Symbiobacteriaceae</taxon>
        <taxon>Caldinitratiruptor</taxon>
    </lineage>
</organism>
<accession>A0AA35G7I1</accession>
<dbReference type="GO" id="GO:0051603">
    <property type="term" value="P:proteolysis involved in protein catabolic process"/>
    <property type="evidence" value="ECO:0007669"/>
    <property type="project" value="InterPro"/>
</dbReference>
<proteinExistence type="inferred from homology"/>
<feature type="binding site" evidence="8">
    <location>
        <position position="167"/>
    </location>
    <ligand>
        <name>Na(+)</name>
        <dbReference type="ChEBI" id="CHEBI:29101"/>
    </ligand>
</feature>
<dbReference type="GO" id="GO:0005839">
    <property type="term" value="C:proteasome core complex"/>
    <property type="evidence" value="ECO:0007669"/>
    <property type="project" value="InterPro"/>
</dbReference>
<keyword evidence="6 8" id="KW-0378">Hydrolase</keyword>
<evidence type="ECO:0000256" key="7">
    <source>
        <dbReference type="ARBA" id="ARBA00023053"/>
    </source>
</evidence>
<protein>
    <recommendedName>
        <fullName evidence="8">ATP-dependent protease subunit HslV</fullName>
        <ecNumber evidence="8">3.4.25.2</ecNumber>
    </recommendedName>
</protein>
<sequence length="179" mass="18947">MFSGTTIVAVRRDGRGAMAGDGQVTMGQNTIVKHTARKVRRIYGGQVLAGFAGAVADALTLFEKFEARLEEARGHLPRAAVAVAREWRTDRILRQLEAILIVMDAHHLLLVSGSGEVLEPDDGIASAGSGAAYALAAARALVRHSGLSAREIAEESLRIAASICVYTNDQVTVEEVGPA</sequence>
<keyword evidence="8" id="KW-0888">Threonine protease</keyword>
<evidence type="ECO:0000313" key="10">
    <source>
        <dbReference type="Proteomes" id="UP001163687"/>
    </source>
</evidence>
<gene>
    <name evidence="8 9" type="primary">hslV</name>
    <name evidence="9" type="ORF">caldi_04330</name>
</gene>
<dbReference type="EMBL" id="AP025628">
    <property type="protein sequence ID" value="BDG59343.1"/>
    <property type="molecule type" value="Genomic_DNA"/>
</dbReference>
<keyword evidence="8" id="KW-0021">Allosteric enzyme</keyword>
<evidence type="ECO:0000256" key="6">
    <source>
        <dbReference type="ARBA" id="ARBA00022801"/>
    </source>
</evidence>
<evidence type="ECO:0000313" key="9">
    <source>
        <dbReference type="EMBL" id="BDG59343.1"/>
    </source>
</evidence>
<comment type="subunit">
    <text evidence="8">A double ring-shaped homohexamer of HslV is capped on each side by a ring-shaped HslU homohexamer. The assembly of the HslU/HslV complex is dependent on binding of ATP.</text>
</comment>
<dbReference type="KEGG" id="cmic:caldi_04330"/>
<dbReference type="AlphaFoldDB" id="A0AA35G7I1"/>
<dbReference type="PIRSF" id="PIRSF039093">
    <property type="entry name" value="HslV"/>
    <property type="match status" value="1"/>
</dbReference>
<dbReference type="InterPro" id="IPR023333">
    <property type="entry name" value="Proteasome_suB-type"/>
</dbReference>
<dbReference type="InterPro" id="IPR001353">
    <property type="entry name" value="Proteasome_sua/b"/>
</dbReference>
<feature type="binding site" evidence="8">
    <location>
        <position position="164"/>
    </location>
    <ligand>
        <name>Na(+)</name>
        <dbReference type="ChEBI" id="CHEBI:29101"/>
    </ligand>
</feature>
<dbReference type="EC" id="3.4.25.2" evidence="8"/>
<keyword evidence="4 8" id="KW-0645">Protease</keyword>
<comment type="subcellular location">
    <subcellularLocation>
        <location evidence="1 8">Cytoplasm</location>
    </subcellularLocation>
</comment>
<evidence type="ECO:0000256" key="2">
    <source>
        <dbReference type="ARBA" id="ARBA00006053"/>
    </source>
</evidence>
<dbReference type="NCBIfam" id="NF003964">
    <property type="entry name" value="PRK05456.1"/>
    <property type="match status" value="1"/>
</dbReference>
<comment type="activity regulation">
    <text evidence="8">Allosterically activated by HslU binding.</text>
</comment>
<keyword evidence="5 8" id="KW-0479">Metal-binding</keyword>
<feature type="binding site" evidence="8">
    <location>
        <position position="161"/>
    </location>
    <ligand>
        <name>Na(+)</name>
        <dbReference type="ChEBI" id="CHEBI:29101"/>
    </ligand>
</feature>
<feature type="active site" evidence="8">
    <location>
        <position position="5"/>
    </location>
</feature>
<dbReference type="HAMAP" id="MF_00248">
    <property type="entry name" value="HslV"/>
    <property type="match status" value="1"/>
</dbReference>
<dbReference type="Gene3D" id="3.60.20.10">
    <property type="entry name" value="Glutamine Phosphoribosylpyrophosphate, subunit 1, domain 1"/>
    <property type="match status" value="1"/>
</dbReference>
<comment type="catalytic activity">
    <reaction evidence="8">
        <text>ATP-dependent cleavage of peptide bonds with broad specificity.</text>
        <dbReference type="EC" id="3.4.25.2"/>
    </reaction>
</comment>
<evidence type="ECO:0000256" key="1">
    <source>
        <dbReference type="ARBA" id="ARBA00004496"/>
    </source>
</evidence>
<dbReference type="PANTHER" id="PTHR32194:SF0">
    <property type="entry name" value="ATP-DEPENDENT PROTEASE SUBUNIT HSLV"/>
    <property type="match status" value="1"/>
</dbReference>
<evidence type="ECO:0000256" key="4">
    <source>
        <dbReference type="ARBA" id="ARBA00022670"/>
    </source>
</evidence>
<dbReference type="PANTHER" id="PTHR32194">
    <property type="entry name" value="METALLOPROTEASE TLDD"/>
    <property type="match status" value="1"/>
</dbReference>
<keyword evidence="7 8" id="KW-0915">Sodium</keyword>
<dbReference type="InterPro" id="IPR022281">
    <property type="entry name" value="ATP-dep_Prtase_HsIV_su"/>
</dbReference>
<dbReference type="SUPFAM" id="SSF56235">
    <property type="entry name" value="N-terminal nucleophile aminohydrolases (Ntn hydrolases)"/>
    <property type="match status" value="1"/>
</dbReference>
<evidence type="ECO:0000256" key="5">
    <source>
        <dbReference type="ARBA" id="ARBA00022723"/>
    </source>
</evidence>
<comment type="similarity">
    <text evidence="2 8">Belongs to the peptidase T1B family. HslV subfamily.</text>
</comment>
<name>A0AA35G7I1_9FIRM</name>
<dbReference type="InterPro" id="IPR029055">
    <property type="entry name" value="Ntn_hydrolases_N"/>
</dbReference>
<keyword evidence="3 8" id="KW-0963">Cytoplasm</keyword>
<dbReference type="GO" id="GO:0009376">
    <property type="term" value="C:HslUV protease complex"/>
    <property type="evidence" value="ECO:0007669"/>
    <property type="project" value="UniProtKB-UniRule"/>
</dbReference>
<dbReference type="RefSeq" id="WP_264843477.1">
    <property type="nucleotide sequence ID" value="NZ_AP025628.1"/>
</dbReference>
<keyword evidence="10" id="KW-1185">Reference proteome</keyword>
<evidence type="ECO:0000256" key="3">
    <source>
        <dbReference type="ARBA" id="ARBA00022490"/>
    </source>
</evidence>
<dbReference type="GO" id="GO:0004298">
    <property type="term" value="F:threonine-type endopeptidase activity"/>
    <property type="evidence" value="ECO:0007669"/>
    <property type="project" value="UniProtKB-KW"/>
</dbReference>